<organism evidence="5 6">
    <name type="scientific">Candidatus Acutalibacter pullistercoris</name>
    <dbReference type="NCBI Taxonomy" id="2838418"/>
    <lineage>
        <taxon>Bacteria</taxon>
        <taxon>Bacillati</taxon>
        <taxon>Bacillota</taxon>
        <taxon>Clostridia</taxon>
        <taxon>Eubacteriales</taxon>
        <taxon>Acutalibacteraceae</taxon>
        <taxon>Acutalibacter</taxon>
    </lineage>
</organism>
<dbReference type="GO" id="GO:0006420">
    <property type="term" value="P:arginyl-tRNA aminoacylation"/>
    <property type="evidence" value="ECO:0007669"/>
    <property type="project" value="InterPro"/>
</dbReference>
<evidence type="ECO:0000256" key="2">
    <source>
        <dbReference type="ARBA" id="ARBA00022741"/>
    </source>
</evidence>
<evidence type="ECO:0000313" key="5">
    <source>
        <dbReference type="EMBL" id="HIY26762.1"/>
    </source>
</evidence>
<evidence type="ECO:0000256" key="1">
    <source>
        <dbReference type="ARBA" id="ARBA00022598"/>
    </source>
</evidence>
<keyword evidence="2" id="KW-0547">Nucleotide-binding</keyword>
<dbReference type="Gene3D" id="1.10.730.10">
    <property type="entry name" value="Isoleucyl-tRNA Synthetase, Domain 1"/>
    <property type="match status" value="1"/>
</dbReference>
<dbReference type="EMBL" id="DXDU01000102">
    <property type="protein sequence ID" value="HIY26762.1"/>
    <property type="molecule type" value="Genomic_DNA"/>
</dbReference>
<keyword evidence="3" id="KW-0067">ATP-binding</keyword>
<feature type="non-terminal residue" evidence="5">
    <location>
        <position position="49"/>
    </location>
</feature>
<protein>
    <recommendedName>
        <fullName evidence="4">DALR anticodon binding domain-containing protein</fullName>
    </recommendedName>
</protein>
<comment type="caution">
    <text evidence="5">The sequence shown here is derived from an EMBL/GenBank/DDBJ whole genome shotgun (WGS) entry which is preliminary data.</text>
</comment>
<evidence type="ECO:0000313" key="6">
    <source>
        <dbReference type="Proteomes" id="UP000823915"/>
    </source>
</evidence>
<feature type="domain" description="DALR anticodon binding" evidence="4">
    <location>
        <begin position="17"/>
        <end position="49"/>
    </location>
</feature>
<reference evidence="5" key="1">
    <citation type="journal article" date="2021" name="PeerJ">
        <title>Extensive microbial diversity within the chicken gut microbiome revealed by metagenomics and culture.</title>
        <authorList>
            <person name="Gilroy R."/>
            <person name="Ravi A."/>
            <person name="Getino M."/>
            <person name="Pursley I."/>
            <person name="Horton D.L."/>
            <person name="Alikhan N.F."/>
            <person name="Baker D."/>
            <person name="Gharbi K."/>
            <person name="Hall N."/>
            <person name="Watson M."/>
            <person name="Adriaenssens E.M."/>
            <person name="Foster-Nyarko E."/>
            <person name="Jarju S."/>
            <person name="Secka A."/>
            <person name="Antonio M."/>
            <person name="Oren A."/>
            <person name="Chaudhuri R.R."/>
            <person name="La Ragione R."/>
            <person name="Hildebrand F."/>
            <person name="Pallen M.J."/>
        </authorList>
    </citation>
    <scope>NUCLEOTIDE SEQUENCE</scope>
    <source>
        <strain evidence="5">1282</strain>
    </source>
</reference>
<dbReference type="SUPFAM" id="SSF47323">
    <property type="entry name" value="Anticodon-binding domain of a subclass of class I aminoacyl-tRNA synthetases"/>
    <property type="match status" value="1"/>
</dbReference>
<gene>
    <name evidence="5" type="ORF">H9838_06260</name>
</gene>
<dbReference type="InterPro" id="IPR008909">
    <property type="entry name" value="DALR_anticod-bd"/>
</dbReference>
<dbReference type="InterPro" id="IPR009080">
    <property type="entry name" value="tRNAsynth_Ia_anticodon-bd"/>
</dbReference>
<evidence type="ECO:0000256" key="3">
    <source>
        <dbReference type="ARBA" id="ARBA00022840"/>
    </source>
</evidence>
<dbReference type="Pfam" id="PF05746">
    <property type="entry name" value="DALR_1"/>
    <property type="match status" value="1"/>
</dbReference>
<dbReference type="GO" id="GO:0004814">
    <property type="term" value="F:arginine-tRNA ligase activity"/>
    <property type="evidence" value="ECO:0007669"/>
    <property type="project" value="InterPro"/>
</dbReference>
<name>A0A9D1YD57_9FIRM</name>
<dbReference type="AlphaFoldDB" id="A0A9D1YD57"/>
<keyword evidence="1" id="KW-0436">Ligase</keyword>
<accession>A0A9D1YD57</accession>
<dbReference type="GO" id="GO:0005524">
    <property type="term" value="F:ATP binding"/>
    <property type="evidence" value="ECO:0007669"/>
    <property type="project" value="UniProtKB-KW"/>
</dbReference>
<dbReference type="Proteomes" id="UP000823915">
    <property type="component" value="Unassembled WGS sequence"/>
</dbReference>
<reference evidence="5" key="2">
    <citation type="submission" date="2021-04" db="EMBL/GenBank/DDBJ databases">
        <authorList>
            <person name="Gilroy R."/>
        </authorList>
    </citation>
    <scope>NUCLEOTIDE SEQUENCE</scope>
    <source>
        <strain evidence="5">1282</strain>
    </source>
</reference>
<evidence type="ECO:0000259" key="4">
    <source>
        <dbReference type="Pfam" id="PF05746"/>
    </source>
</evidence>
<proteinExistence type="predicted"/>
<sequence>MVFRTPRLRRGACCFRAACRVKGSDEALQAARLYLCTATRTVLENGLAL</sequence>